<organism evidence="12 13">
    <name type="scientific">Paralimibaculum aggregatum</name>
    <dbReference type="NCBI Taxonomy" id="3036245"/>
    <lineage>
        <taxon>Bacteria</taxon>
        <taxon>Pseudomonadati</taxon>
        <taxon>Pseudomonadota</taxon>
        <taxon>Alphaproteobacteria</taxon>
        <taxon>Rhodobacterales</taxon>
        <taxon>Paracoccaceae</taxon>
        <taxon>Paralimibaculum</taxon>
    </lineage>
</organism>
<evidence type="ECO:0000256" key="4">
    <source>
        <dbReference type="ARBA" id="ARBA00022475"/>
    </source>
</evidence>
<feature type="transmembrane region" description="Helical" evidence="10">
    <location>
        <begin position="246"/>
        <end position="265"/>
    </location>
</feature>
<keyword evidence="5 10" id="KW-0812">Transmembrane</keyword>
<reference evidence="12 13" key="1">
    <citation type="submission" date="2023-04" db="EMBL/GenBank/DDBJ databases">
        <title>Marinoamorphus aggregata gen. nov., sp. Nov., isolate from tissue of brittle star Ophioplocus japonicus.</title>
        <authorList>
            <person name="Kawano K."/>
            <person name="Sawayama S."/>
            <person name="Nakagawa S."/>
        </authorList>
    </citation>
    <scope>NUCLEOTIDE SEQUENCE [LARGE SCALE GENOMIC DNA]</scope>
    <source>
        <strain evidence="12 13">NKW23</strain>
    </source>
</reference>
<dbReference type="PANTHER" id="PTHR32024">
    <property type="entry name" value="TRK SYSTEM POTASSIUM UPTAKE PROTEIN TRKG-RELATED"/>
    <property type="match status" value="1"/>
</dbReference>
<keyword evidence="8 10" id="KW-0472">Membrane</keyword>
<feature type="chain" id="PRO_5046929466" evidence="11">
    <location>
        <begin position="29"/>
        <end position="527"/>
    </location>
</feature>
<evidence type="ECO:0000256" key="1">
    <source>
        <dbReference type="ARBA" id="ARBA00004651"/>
    </source>
</evidence>
<evidence type="ECO:0000256" key="7">
    <source>
        <dbReference type="ARBA" id="ARBA00023065"/>
    </source>
</evidence>
<feature type="region of interest" description="Disordered" evidence="9">
    <location>
        <begin position="507"/>
        <end position="527"/>
    </location>
</feature>
<comment type="subcellular location">
    <subcellularLocation>
        <location evidence="1">Cell membrane</location>
        <topology evidence="1">Multi-pass membrane protein</topology>
    </subcellularLocation>
</comment>
<feature type="transmembrane region" description="Helical" evidence="10">
    <location>
        <begin position="70"/>
        <end position="91"/>
    </location>
</feature>
<keyword evidence="3" id="KW-0813">Transport</keyword>
<evidence type="ECO:0000256" key="9">
    <source>
        <dbReference type="SAM" id="MobiDB-lite"/>
    </source>
</evidence>
<evidence type="ECO:0000313" key="13">
    <source>
        <dbReference type="Proteomes" id="UP001239909"/>
    </source>
</evidence>
<feature type="signal peptide" evidence="11">
    <location>
        <begin position="1"/>
        <end position="28"/>
    </location>
</feature>
<keyword evidence="4" id="KW-1003">Cell membrane</keyword>
<protein>
    <submittedName>
        <fullName evidence="12">Potassium transporter TrkG</fullName>
    </submittedName>
</protein>
<feature type="transmembrane region" description="Helical" evidence="10">
    <location>
        <begin position="416"/>
        <end position="444"/>
    </location>
</feature>
<feature type="compositionally biased region" description="Basic residues" evidence="9">
    <location>
        <begin position="509"/>
        <end position="520"/>
    </location>
</feature>
<feature type="transmembrane region" description="Helical" evidence="10">
    <location>
        <begin position="38"/>
        <end position="58"/>
    </location>
</feature>
<evidence type="ECO:0000256" key="5">
    <source>
        <dbReference type="ARBA" id="ARBA00022692"/>
    </source>
</evidence>
<keyword evidence="13" id="KW-1185">Reference proteome</keyword>
<dbReference type="Proteomes" id="UP001239909">
    <property type="component" value="Unassembled WGS sequence"/>
</dbReference>
<feature type="transmembrane region" description="Helical" evidence="10">
    <location>
        <begin position="320"/>
        <end position="342"/>
    </location>
</feature>
<evidence type="ECO:0000313" key="12">
    <source>
        <dbReference type="EMBL" id="GMG83555.1"/>
    </source>
</evidence>
<keyword evidence="11" id="KW-0732">Signal</keyword>
<evidence type="ECO:0000256" key="10">
    <source>
        <dbReference type="SAM" id="Phobius"/>
    </source>
</evidence>
<name>A0ABQ6LMN3_9RHOB</name>
<dbReference type="InterPro" id="IPR003445">
    <property type="entry name" value="Cat_transpt"/>
</dbReference>
<sequence length="527" mass="55696">MRLSQIPVFSLLLALVAAAMLAPALMGAADGDWEVARVFLYSGIGTAVFAAVMGLALAGPQYGGTARREISILCLGWLCIPAVAAVPLWLITPQIGLRGAIFEMVADFTTTGGTVYGDLDALPRAVHLWRGLVGWLGGLLSLAGAYIVLAPRRLGGFEIEAATWRYSPNQPAASVRLGASITPLDQRIRRAVRVILPIYAGLTALLGLLLSATGQSELDSFVHAMAVLSTSGISPHRNGIAEGGSLGAEMFAAIFLVLAVTRQLYSDAAEFGSRVPLRRDPEVLTMAGLVLAVGLALFGRHWIGALTLDLTGDEIAVLDALWGTLFTVLSFLTTTGFVSAFWDSARDWSGWANPGLILLALAAIGGGAATTAGGIKLIRAYALMRHGLREVERIAQPHSILGVGARTRSLLREGPAIVWTFMMLFIFAILLTVLALTALGLGFIDATMAAISAISNTGQAFDLVADRPDGFSGLTPLQREVLAVTMIIGRIEVLAFVALFNPDAWGGSARRRERSGKRAGKAPDSNW</sequence>
<dbReference type="Pfam" id="PF02386">
    <property type="entry name" value="TrkH"/>
    <property type="match status" value="1"/>
</dbReference>
<feature type="transmembrane region" description="Helical" evidence="10">
    <location>
        <begin position="354"/>
        <end position="375"/>
    </location>
</feature>
<comment type="similarity">
    <text evidence="2">Belongs to the TrkH potassium transport family.</text>
</comment>
<keyword evidence="7" id="KW-0406">Ion transport</keyword>
<evidence type="ECO:0000256" key="6">
    <source>
        <dbReference type="ARBA" id="ARBA00022989"/>
    </source>
</evidence>
<feature type="transmembrane region" description="Helical" evidence="10">
    <location>
        <begin position="128"/>
        <end position="149"/>
    </location>
</feature>
<evidence type="ECO:0000256" key="2">
    <source>
        <dbReference type="ARBA" id="ARBA00009137"/>
    </source>
</evidence>
<feature type="transmembrane region" description="Helical" evidence="10">
    <location>
        <begin position="194"/>
        <end position="212"/>
    </location>
</feature>
<evidence type="ECO:0000256" key="8">
    <source>
        <dbReference type="ARBA" id="ARBA00023136"/>
    </source>
</evidence>
<dbReference type="PANTHER" id="PTHR32024:SF2">
    <property type="entry name" value="TRK SYSTEM POTASSIUM UPTAKE PROTEIN TRKG-RELATED"/>
    <property type="match status" value="1"/>
</dbReference>
<accession>A0ABQ6LMN3</accession>
<evidence type="ECO:0000256" key="11">
    <source>
        <dbReference type="SAM" id="SignalP"/>
    </source>
</evidence>
<dbReference type="EMBL" id="BSYI01000021">
    <property type="protein sequence ID" value="GMG83555.1"/>
    <property type="molecule type" value="Genomic_DNA"/>
</dbReference>
<dbReference type="RefSeq" id="WP_285672347.1">
    <property type="nucleotide sequence ID" value="NZ_BSYI01000021.1"/>
</dbReference>
<comment type="caution">
    <text evidence="12">The sequence shown here is derived from an EMBL/GenBank/DDBJ whole genome shotgun (WGS) entry which is preliminary data.</text>
</comment>
<evidence type="ECO:0000256" key="3">
    <source>
        <dbReference type="ARBA" id="ARBA00022448"/>
    </source>
</evidence>
<feature type="transmembrane region" description="Helical" evidence="10">
    <location>
        <begin position="285"/>
        <end position="308"/>
    </location>
</feature>
<proteinExistence type="inferred from homology"/>
<gene>
    <name evidence="12" type="ORF">LNKW23_27680</name>
</gene>
<keyword evidence="6 10" id="KW-1133">Transmembrane helix</keyword>